<reference evidence="1" key="1">
    <citation type="submission" date="2020-03" db="EMBL/GenBank/DDBJ databases">
        <title>The deep terrestrial virosphere.</title>
        <authorList>
            <person name="Holmfeldt K."/>
            <person name="Nilsson E."/>
            <person name="Simone D."/>
            <person name="Lopez-Fernandez M."/>
            <person name="Wu X."/>
            <person name="de Brujin I."/>
            <person name="Lundin D."/>
            <person name="Andersson A."/>
            <person name="Bertilsson S."/>
            <person name="Dopson M."/>
        </authorList>
    </citation>
    <scope>NUCLEOTIDE SEQUENCE</scope>
    <source>
        <strain evidence="1">MM415B02038</strain>
    </source>
</reference>
<dbReference type="EMBL" id="MT141163">
    <property type="protein sequence ID" value="QJA55513.1"/>
    <property type="molecule type" value="Genomic_DNA"/>
</dbReference>
<dbReference type="AlphaFoldDB" id="A0A6M3IDM9"/>
<organism evidence="1">
    <name type="scientific">viral metagenome</name>
    <dbReference type="NCBI Taxonomy" id="1070528"/>
    <lineage>
        <taxon>unclassified sequences</taxon>
        <taxon>metagenomes</taxon>
        <taxon>organismal metagenomes</taxon>
    </lineage>
</organism>
<evidence type="ECO:0000313" key="1">
    <source>
        <dbReference type="EMBL" id="QJA55513.1"/>
    </source>
</evidence>
<proteinExistence type="predicted"/>
<sequence length="380" mass="40901">MIKMVKGRFIETMIENQRVLGATSGTLTVDLPNANYLQGLLLRVQNVNGATSNIGETIQGDITKIEVIGDGIPLFSTSGRMCRKIEHYDIGDEPPTNETQEPSAVQWAVFPIKFGRHAQDKELLVPAWQLSTFQLKVTYAFTDSATAGYTTSVTNAKIDVIGRSLYSTERVNTPFLKKTETYSKTPVSTGTESVNLPVGAGNGSYRRIMLGCYEAGIEDGVDITDFELKVNDSQTIVKDRWDTAQIKNANKYNAKHTKNINLELGNTDTWGTYVSRIQSVTAIGGEAVHVPTITAVAGDTITLGLSDLAVPTVVAVDETIRVAIKGSVVSHAVMIDLGTDNIADSLYVGGQAGISSLKVNYTVGATGGDTRVIAEQLVSF</sequence>
<gene>
    <name evidence="1" type="ORF">MM415B02038_0011</name>
</gene>
<name>A0A6M3IDM9_9ZZZZ</name>
<accession>A0A6M3IDM9</accession>
<protein>
    <submittedName>
        <fullName evidence="1">Uncharacterized protein</fullName>
    </submittedName>
</protein>